<sequence length="807" mass="92535">MGSEAVKVVVRARPLNEREHLLKCDNILEIFSDTGQCSIISPNDKKRPPKIFFFDGSYDQNSTTEQIYNDACYTLVEGVTEGYNGTIFAYGQTGCGKSYTMQGVHEPPFQKGVIPRAFDQIFETMSVSEKTKYLVHASFLEIYNEEVRDLLGHDYRAKLELKENPDKGVYVAGLSMHKITSVAECQNIMERGWKNRSTGATLMNADSSRSHSIFTIYLEMIDRSDNLLDYNHIRAGKLNLVDLAGSERQTKTGATGDRFKEATKINLSLSALGNVISALVDSKVKHIPYRDSKLTRLLQDSLGGNTKTLMIACLSPADNNYDETLSTLRYANRAKNIRNKPKINEDPKDALLRQYQEEIKHLKELLNNMQAPKGNLKYFNGKENIEIEDTETEKEKVGKDYELKLQSMKAQNNAETVDKVKMLKDITHLKELYDAQLTQLNSHQNLQPSTNQHLDQTEELIEISDDKIQQQIVTQNDTNVRIDTYDEEVTKDELLKRLKLLEADIVGGEQAGNKEVNEKISRRKTYAEERKRRLVEANANLEDDGIMINIYETIQDELYYKNKALQSQKQKIYALQMEIKDVQSEFEQDRSDYLETIRRQEQQINLLNMILEKVQPCIRRDNNYYNIDKIKRTAIFDAEKNEWILPQMVIEHTQLPSVNSDNSSNRYDSNYGTTDGNAECNAIKDLKWADKKESRLYAKLDDRIQSNYFASRRADQILRNAGSESERYRSSNHTARLNNFSCKLTTGNTESASLSSCEVKSTLDTYLHCPDVRKKPMKLNPMSEFALNSTHVYGQESLGKVKWHSKI</sequence>
<dbReference type="GO" id="GO:0003777">
    <property type="term" value="F:microtubule motor activity"/>
    <property type="evidence" value="ECO:0007669"/>
    <property type="project" value="InterPro"/>
</dbReference>
<dbReference type="InterPro" id="IPR019821">
    <property type="entry name" value="Kinesin_motor_CS"/>
</dbReference>
<evidence type="ECO:0000313" key="12">
    <source>
        <dbReference type="WBParaSite" id="SMRG1_74550.2"/>
    </source>
</evidence>
<keyword evidence="7" id="KW-0505">Motor protein</keyword>
<dbReference type="PROSITE" id="PS00411">
    <property type="entry name" value="KINESIN_MOTOR_1"/>
    <property type="match status" value="1"/>
</dbReference>
<evidence type="ECO:0000256" key="1">
    <source>
        <dbReference type="ARBA" id="ARBA00004245"/>
    </source>
</evidence>
<reference evidence="12" key="1">
    <citation type="submission" date="2023-11" db="UniProtKB">
        <authorList>
            <consortium name="WormBaseParasite"/>
        </authorList>
    </citation>
    <scope>IDENTIFICATION</scope>
</reference>
<evidence type="ECO:0000256" key="3">
    <source>
        <dbReference type="ARBA" id="ARBA00022701"/>
    </source>
</evidence>
<evidence type="ECO:0000256" key="5">
    <source>
        <dbReference type="ARBA" id="ARBA00022840"/>
    </source>
</evidence>
<protein>
    <recommendedName>
        <fullName evidence="10">Kinesin motor domain-containing protein</fullName>
    </recommendedName>
</protein>
<dbReference type="InterPro" id="IPR001752">
    <property type="entry name" value="Kinesin_motor_dom"/>
</dbReference>
<evidence type="ECO:0000256" key="9">
    <source>
        <dbReference type="SAM" id="Coils"/>
    </source>
</evidence>
<dbReference type="GO" id="GO:0007018">
    <property type="term" value="P:microtubule-based movement"/>
    <property type="evidence" value="ECO:0007669"/>
    <property type="project" value="InterPro"/>
</dbReference>
<evidence type="ECO:0000256" key="8">
    <source>
        <dbReference type="ARBA" id="ARBA00023212"/>
    </source>
</evidence>
<evidence type="ECO:0000256" key="7">
    <source>
        <dbReference type="ARBA" id="ARBA00023175"/>
    </source>
</evidence>
<evidence type="ECO:0000256" key="2">
    <source>
        <dbReference type="ARBA" id="ARBA00022490"/>
    </source>
</evidence>
<keyword evidence="8" id="KW-0206">Cytoskeleton</keyword>
<dbReference type="PANTHER" id="PTHR47969">
    <property type="entry name" value="CHROMOSOME-ASSOCIATED KINESIN KIF4A-RELATED"/>
    <property type="match status" value="1"/>
</dbReference>
<dbReference type="Proteomes" id="UP000050790">
    <property type="component" value="Unassembled WGS sequence"/>
</dbReference>
<dbReference type="FunFam" id="3.40.850.10:FF:000029">
    <property type="entry name" value="Kinesin-like protein KIF17"/>
    <property type="match status" value="1"/>
</dbReference>
<keyword evidence="5" id="KW-0067">ATP-binding</keyword>
<dbReference type="AlphaFoldDB" id="A0AA85AAP8"/>
<feature type="domain" description="Kinesin motor" evidence="10">
    <location>
        <begin position="3"/>
        <end position="345"/>
    </location>
</feature>
<evidence type="ECO:0000313" key="11">
    <source>
        <dbReference type="Proteomes" id="UP000050790"/>
    </source>
</evidence>
<proteinExistence type="predicted"/>
<comment type="subcellular location">
    <subcellularLocation>
        <location evidence="1">Cytoplasm</location>
        <location evidence="1">Cytoskeleton</location>
    </subcellularLocation>
</comment>
<keyword evidence="6 9" id="KW-0175">Coiled coil</keyword>
<dbReference type="SMART" id="SM00129">
    <property type="entry name" value="KISc"/>
    <property type="match status" value="1"/>
</dbReference>
<keyword evidence="4" id="KW-0547">Nucleotide-binding</keyword>
<dbReference type="SUPFAM" id="SSF52540">
    <property type="entry name" value="P-loop containing nucleoside triphosphate hydrolases"/>
    <property type="match status" value="1"/>
</dbReference>
<evidence type="ECO:0000259" key="10">
    <source>
        <dbReference type="SMART" id="SM00129"/>
    </source>
</evidence>
<keyword evidence="3" id="KW-0493">Microtubule</keyword>
<evidence type="ECO:0000256" key="6">
    <source>
        <dbReference type="ARBA" id="ARBA00023054"/>
    </source>
</evidence>
<dbReference type="WBParaSite" id="SMRG1_74550.2">
    <property type="protein sequence ID" value="SMRG1_74550.2"/>
    <property type="gene ID" value="SMRG1_74550"/>
</dbReference>
<dbReference type="PANTHER" id="PTHR47969:SF21">
    <property type="entry name" value="KINESIN-LIKE PROTEIN"/>
    <property type="match status" value="1"/>
</dbReference>
<dbReference type="Gene3D" id="3.40.850.10">
    <property type="entry name" value="Kinesin motor domain"/>
    <property type="match status" value="1"/>
</dbReference>
<dbReference type="Pfam" id="PF00225">
    <property type="entry name" value="Kinesin"/>
    <property type="match status" value="1"/>
</dbReference>
<dbReference type="PRINTS" id="PR00380">
    <property type="entry name" value="KINESINHEAVY"/>
</dbReference>
<dbReference type="InterPro" id="IPR036961">
    <property type="entry name" value="Kinesin_motor_dom_sf"/>
</dbReference>
<dbReference type="GO" id="GO:0008017">
    <property type="term" value="F:microtubule binding"/>
    <property type="evidence" value="ECO:0007669"/>
    <property type="project" value="InterPro"/>
</dbReference>
<dbReference type="GO" id="GO:0005874">
    <property type="term" value="C:microtubule"/>
    <property type="evidence" value="ECO:0007669"/>
    <property type="project" value="UniProtKB-KW"/>
</dbReference>
<dbReference type="InterPro" id="IPR027640">
    <property type="entry name" value="Kinesin-like_fam"/>
</dbReference>
<name>A0AA85AAP8_9TREM</name>
<dbReference type="InterPro" id="IPR027417">
    <property type="entry name" value="P-loop_NTPase"/>
</dbReference>
<evidence type="ECO:0000256" key="4">
    <source>
        <dbReference type="ARBA" id="ARBA00022741"/>
    </source>
</evidence>
<organism evidence="11 12">
    <name type="scientific">Schistosoma margrebowiei</name>
    <dbReference type="NCBI Taxonomy" id="48269"/>
    <lineage>
        <taxon>Eukaryota</taxon>
        <taxon>Metazoa</taxon>
        <taxon>Spiralia</taxon>
        <taxon>Lophotrochozoa</taxon>
        <taxon>Platyhelminthes</taxon>
        <taxon>Trematoda</taxon>
        <taxon>Digenea</taxon>
        <taxon>Strigeidida</taxon>
        <taxon>Schistosomatoidea</taxon>
        <taxon>Schistosomatidae</taxon>
        <taxon>Schistosoma</taxon>
    </lineage>
</organism>
<dbReference type="GO" id="GO:0005524">
    <property type="term" value="F:ATP binding"/>
    <property type="evidence" value="ECO:0007669"/>
    <property type="project" value="UniProtKB-KW"/>
</dbReference>
<accession>A0AA85AAP8</accession>
<feature type="coiled-coil region" evidence="9">
    <location>
        <begin position="524"/>
        <end position="585"/>
    </location>
</feature>
<keyword evidence="2" id="KW-0963">Cytoplasm</keyword>